<evidence type="ECO:0000256" key="4">
    <source>
        <dbReference type="SAM" id="SignalP"/>
    </source>
</evidence>
<dbReference type="RefSeq" id="XP_042915549.1">
    <property type="nucleotide sequence ID" value="XM_043070907.1"/>
</dbReference>
<dbReference type="Gene3D" id="3.40.30.10">
    <property type="entry name" value="Glutaredoxin"/>
    <property type="match status" value="1"/>
</dbReference>
<dbReference type="CDD" id="cd02961">
    <property type="entry name" value="PDI_a_family"/>
    <property type="match status" value="1"/>
</dbReference>
<dbReference type="STRING" id="3055.A0A2K3CT85"/>
<dbReference type="InParanoid" id="A0A2K3CT85"/>
<feature type="domain" description="Thioredoxin" evidence="5">
    <location>
        <begin position="42"/>
        <end position="165"/>
    </location>
</feature>
<accession>A0A2K3CT85</accession>
<dbReference type="KEGG" id="cre:CHLRE_16g656551v5"/>
<dbReference type="PANTHER" id="PTHR45672">
    <property type="entry name" value="PROTEIN DISULFIDE-ISOMERASE C17H9.14C-RELATED"/>
    <property type="match status" value="1"/>
</dbReference>
<organism evidence="6 7">
    <name type="scientific">Chlamydomonas reinhardtii</name>
    <name type="common">Chlamydomonas smithii</name>
    <dbReference type="NCBI Taxonomy" id="3055"/>
    <lineage>
        <taxon>Eukaryota</taxon>
        <taxon>Viridiplantae</taxon>
        <taxon>Chlorophyta</taxon>
        <taxon>core chlorophytes</taxon>
        <taxon>Chlorophyceae</taxon>
        <taxon>CS clade</taxon>
        <taxon>Chlamydomonadales</taxon>
        <taxon>Chlamydomonadaceae</taxon>
        <taxon>Chlamydomonas</taxon>
    </lineage>
</organism>
<reference evidence="6 7" key="1">
    <citation type="journal article" date="2007" name="Science">
        <title>The Chlamydomonas genome reveals the evolution of key animal and plant functions.</title>
        <authorList>
            <person name="Merchant S.S."/>
            <person name="Prochnik S.E."/>
            <person name="Vallon O."/>
            <person name="Harris E.H."/>
            <person name="Karpowicz S.J."/>
            <person name="Witman G.B."/>
            <person name="Terry A."/>
            <person name="Salamov A."/>
            <person name="Fritz-Laylin L.K."/>
            <person name="Marechal-Drouard L."/>
            <person name="Marshall W.F."/>
            <person name="Qu L.H."/>
            <person name="Nelson D.R."/>
            <person name="Sanderfoot A.A."/>
            <person name="Spalding M.H."/>
            <person name="Kapitonov V.V."/>
            <person name="Ren Q."/>
            <person name="Ferris P."/>
            <person name="Lindquist E."/>
            <person name="Shapiro H."/>
            <person name="Lucas S.M."/>
            <person name="Grimwood J."/>
            <person name="Schmutz J."/>
            <person name="Cardol P."/>
            <person name="Cerutti H."/>
            <person name="Chanfreau G."/>
            <person name="Chen C.L."/>
            <person name="Cognat V."/>
            <person name="Croft M.T."/>
            <person name="Dent R."/>
            <person name="Dutcher S."/>
            <person name="Fernandez E."/>
            <person name="Fukuzawa H."/>
            <person name="Gonzalez-Ballester D."/>
            <person name="Gonzalez-Halphen D."/>
            <person name="Hallmann A."/>
            <person name="Hanikenne M."/>
            <person name="Hippler M."/>
            <person name="Inwood W."/>
            <person name="Jabbari K."/>
            <person name="Kalanon M."/>
            <person name="Kuras R."/>
            <person name="Lefebvre P.A."/>
            <person name="Lemaire S.D."/>
            <person name="Lobanov A.V."/>
            <person name="Lohr M."/>
            <person name="Manuell A."/>
            <person name="Meier I."/>
            <person name="Mets L."/>
            <person name="Mittag M."/>
            <person name="Mittelmeier T."/>
            <person name="Moroney J.V."/>
            <person name="Moseley J."/>
            <person name="Napoli C."/>
            <person name="Nedelcu A.M."/>
            <person name="Niyogi K."/>
            <person name="Novoselov S.V."/>
            <person name="Paulsen I.T."/>
            <person name="Pazour G."/>
            <person name="Purton S."/>
            <person name="Ral J.P."/>
            <person name="Riano-Pachon D.M."/>
            <person name="Riekhof W."/>
            <person name="Rymarquis L."/>
            <person name="Schroda M."/>
            <person name="Stern D."/>
            <person name="Umen J."/>
            <person name="Willows R."/>
            <person name="Wilson N."/>
            <person name="Zimmer S.L."/>
            <person name="Allmer J."/>
            <person name="Balk J."/>
            <person name="Bisova K."/>
            <person name="Chen C.J."/>
            <person name="Elias M."/>
            <person name="Gendler K."/>
            <person name="Hauser C."/>
            <person name="Lamb M.R."/>
            <person name="Ledford H."/>
            <person name="Long J.C."/>
            <person name="Minagawa J."/>
            <person name="Page M.D."/>
            <person name="Pan J."/>
            <person name="Pootakham W."/>
            <person name="Roje S."/>
            <person name="Rose A."/>
            <person name="Stahlberg E."/>
            <person name="Terauchi A.M."/>
            <person name="Yang P."/>
            <person name="Ball S."/>
            <person name="Bowler C."/>
            <person name="Dieckmann C.L."/>
            <person name="Gladyshev V.N."/>
            <person name="Green P."/>
            <person name="Jorgensen R."/>
            <person name="Mayfield S."/>
            <person name="Mueller-Roeber B."/>
            <person name="Rajamani S."/>
            <person name="Sayre R.T."/>
            <person name="Brokstein P."/>
            <person name="Dubchak I."/>
            <person name="Goodstein D."/>
            <person name="Hornick L."/>
            <person name="Huang Y.W."/>
            <person name="Jhaveri J."/>
            <person name="Luo Y."/>
            <person name="Martinez D."/>
            <person name="Ngau W.C."/>
            <person name="Otillar B."/>
            <person name="Poliakov A."/>
            <person name="Porter A."/>
            <person name="Szajkowski L."/>
            <person name="Werner G."/>
            <person name="Zhou K."/>
            <person name="Grigoriev I.V."/>
            <person name="Rokhsar D.S."/>
            <person name="Grossman A.R."/>
        </authorList>
    </citation>
    <scope>NUCLEOTIDE SEQUENCE [LARGE SCALE GENOMIC DNA]</scope>
    <source>
        <strain evidence="7">CC-503</strain>
    </source>
</reference>
<keyword evidence="2 4" id="KW-0732">Signal</keyword>
<feature type="compositionally biased region" description="Low complexity" evidence="3">
    <location>
        <begin position="173"/>
        <end position="214"/>
    </location>
</feature>
<dbReference type="PROSITE" id="PS51352">
    <property type="entry name" value="THIOREDOXIN_2"/>
    <property type="match status" value="1"/>
</dbReference>
<dbReference type="Gramene" id="PNW71494">
    <property type="protein sequence ID" value="PNW71494"/>
    <property type="gene ID" value="CHLRE_16g656551v5"/>
</dbReference>
<feature type="compositionally biased region" description="Basic and acidic residues" evidence="3">
    <location>
        <begin position="221"/>
        <end position="231"/>
    </location>
</feature>
<evidence type="ECO:0000313" key="7">
    <source>
        <dbReference type="Proteomes" id="UP000006906"/>
    </source>
</evidence>
<dbReference type="InterPro" id="IPR036249">
    <property type="entry name" value="Thioredoxin-like_sf"/>
</dbReference>
<feature type="region of interest" description="Disordered" evidence="3">
    <location>
        <begin position="286"/>
        <end position="317"/>
    </location>
</feature>
<evidence type="ECO:0000259" key="5">
    <source>
        <dbReference type="PROSITE" id="PS51352"/>
    </source>
</evidence>
<keyword evidence="7" id="KW-1185">Reference proteome</keyword>
<evidence type="ECO:0000256" key="2">
    <source>
        <dbReference type="ARBA" id="ARBA00022729"/>
    </source>
</evidence>
<dbReference type="Pfam" id="PF00085">
    <property type="entry name" value="Thioredoxin"/>
    <property type="match status" value="1"/>
</dbReference>
<evidence type="ECO:0000313" key="6">
    <source>
        <dbReference type="EMBL" id="PNW71494.1"/>
    </source>
</evidence>
<dbReference type="Proteomes" id="UP000006906">
    <property type="component" value="Chromosome 16"/>
</dbReference>
<dbReference type="AlphaFoldDB" id="A0A2K3CT85"/>
<dbReference type="PANTHER" id="PTHR45672:SF3">
    <property type="entry name" value="THIOREDOXIN DOMAIN-CONTAINING PROTEIN 5"/>
    <property type="match status" value="1"/>
</dbReference>
<dbReference type="SUPFAM" id="SSF52833">
    <property type="entry name" value="Thioredoxin-like"/>
    <property type="match status" value="1"/>
</dbReference>
<dbReference type="GeneID" id="5723390"/>
<protein>
    <recommendedName>
        <fullName evidence="5">Thioredoxin domain-containing protein</fullName>
    </recommendedName>
</protein>
<feature type="chain" id="PRO_5014398584" description="Thioredoxin domain-containing protein" evidence="4">
    <location>
        <begin position="36"/>
        <end position="380"/>
    </location>
</feature>
<name>A0A2K3CT85_CHLRE</name>
<gene>
    <name evidence="6" type="ORF">CHLRE_16g656551v5</name>
</gene>
<comment type="similarity">
    <text evidence="1">Belongs to the protein disulfide isomerase family.</text>
</comment>
<evidence type="ECO:0000256" key="1">
    <source>
        <dbReference type="ARBA" id="ARBA00006347"/>
    </source>
</evidence>
<dbReference type="PROSITE" id="PS51257">
    <property type="entry name" value="PROKAR_LIPOPROTEIN"/>
    <property type="match status" value="1"/>
</dbReference>
<evidence type="ECO:0000256" key="3">
    <source>
        <dbReference type="SAM" id="MobiDB-lite"/>
    </source>
</evidence>
<dbReference type="PaxDb" id="3055-EDO99783"/>
<dbReference type="GO" id="GO:0006457">
    <property type="term" value="P:protein folding"/>
    <property type="evidence" value="ECO:0000318"/>
    <property type="project" value="GO_Central"/>
</dbReference>
<feature type="region of interest" description="Disordered" evidence="3">
    <location>
        <begin position="346"/>
        <end position="380"/>
    </location>
</feature>
<feature type="signal peptide" evidence="4">
    <location>
        <begin position="1"/>
        <end position="35"/>
    </location>
</feature>
<feature type="region of interest" description="Disordered" evidence="3">
    <location>
        <begin position="171"/>
        <end position="266"/>
    </location>
</feature>
<dbReference type="OrthoDB" id="427280at2759"/>
<dbReference type="InterPro" id="IPR013766">
    <property type="entry name" value="Thioredoxin_domain"/>
</dbReference>
<dbReference type="GO" id="GO:0005783">
    <property type="term" value="C:endoplasmic reticulum"/>
    <property type="evidence" value="ECO:0000318"/>
    <property type="project" value="GO_Central"/>
</dbReference>
<dbReference type="EMBL" id="CM008977">
    <property type="protein sequence ID" value="PNW71494.1"/>
    <property type="molecule type" value="Genomic_DNA"/>
</dbReference>
<dbReference type="InterPro" id="IPR051063">
    <property type="entry name" value="PDI"/>
</dbReference>
<proteinExistence type="inferred from homology"/>
<sequence length="380" mass="41141">MQVWRFNLCAPWATARASVSSGLLLLLAIALSCAAANAAAEGSGSARAPAETPRPGCTRELNMFTFPRSGNDDRAYFIMFYVPWCRGCKRMAEQWDALADAFSADRRVVLAKFDCMQDEDFCAEREGIDHTPTLKLYHRGKGVETYKADIYHVDLMRPFLASRLDRLMGGGAAAASPQQHQHQQAQQAQQAHPSQPTAAASAAPAPAPAASRHAQMQRPDLQQKRPDHIQEPGRVVYATHVEPGVYDRPANASLGERSGDTNNNTEYQAHDNAVRAPVADHISAAGGANHSSRITAPPQAPPPASIHPEEQASSTTAVEELQIDPTVVDMAAEMVTDAHVRPAHAVGDAADEGDEERVHVRQGRNGGPAVEMLQRDREDL</sequence>
<dbReference type="GO" id="GO:0003756">
    <property type="term" value="F:protein disulfide isomerase activity"/>
    <property type="evidence" value="ECO:0000318"/>
    <property type="project" value="GO_Central"/>
</dbReference>